<dbReference type="GO" id="GO:0032259">
    <property type="term" value="P:methylation"/>
    <property type="evidence" value="ECO:0007669"/>
    <property type="project" value="UniProtKB-KW"/>
</dbReference>
<dbReference type="Proteomes" id="UP001589718">
    <property type="component" value="Unassembled WGS sequence"/>
</dbReference>
<feature type="compositionally biased region" description="Basic and acidic residues" evidence="1">
    <location>
        <begin position="9"/>
        <end position="27"/>
    </location>
</feature>
<evidence type="ECO:0000313" key="2">
    <source>
        <dbReference type="EMBL" id="MFB9524807.1"/>
    </source>
</evidence>
<name>A0ABV5PNM2_STRCM</name>
<sequence>MTAPTADPHLPRDAAHEEPRDGLRDFYENPAVPVASGDPRSRRQALMLAAALAGAPGATVLDVGCGDGTAAATAAPLLPGHRIVGVDWSQDALRRASRRFAATKGELSAVRGQLTDGGLPFATASADAVLFSEVIEHLVDPDSALDEIRRVLKPGGHLMLSTPNLAAWYNRALLLAGVQPVFSEVSLRGIHGRPGREVVGHLRLYTARALRGLLTASGFEVVRTAGAPFHGVPRPLRALDRLACAAPSAASILLVHARVPGRRAAPAPGRGSREP</sequence>
<evidence type="ECO:0000313" key="3">
    <source>
        <dbReference type="Proteomes" id="UP001589718"/>
    </source>
</evidence>
<keyword evidence="2" id="KW-0808">Transferase</keyword>
<dbReference type="GO" id="GO:0008168">
    <property type="term" value="F:methyltransferase activity"/>
    <property type="evidence" value="ECO:0007669"/>
    <property type="project" value="UniProtKB-KW"/>
</dbReference>
<reference evidence="2 3" key="1">
    <citation type="submission" date="2024-09" db="EMBL/GenBank/DDBJ databases">
        <authorList>
            <person name="Sun Q."/>
            <person name="Mori K."/>
        </authorList>
    </citation>
    <scope>NUCLEOTIDE SEQUENCE [LARGE SCALE GENOMIC DNA]</scope>
    <source>
        <strain evidence="2 3">JCM 4362</strain>
    </source>
</reference>
<gene>
    <name evidence="2" type="ORF">ACFFTU_33230</name>
</gene>
<accession>A0ABV5PNM2</accession>
<dbReference type="Pfam" id="PF13489">
    <property type="entry name" value="Methyltransf_23"/>
    <property type="match status" value="1"/>
</dbReference>
<dbReference type="EMBL" id="JBHMCR010000024">
    <property type="protein sequence ID" value="MFB9524807.1"/>
    <property type="molecule type" value="Genomic_DNA"/>
</dbReference>
<keyword evidence="3" id="KW-1185">Reference proteome</keyword>
<evidence type="ECO:0000256" key="1">
    <source>
        <dbReference type="SAM" id="MobiDB-lite"/>
    </source>
</evidence>
<feature type="region of interest" description="Disordered" evidence="1">
    <location>
        <begin position="1"/>
        <end position="38"/>
    </location>
</feature>
<organism evidence="2 3">
    <name type="scientific">Streptomyces cremeus</name>
    <dbReference type="NCBI Taxonomy" id="66881"/>
    <lineage>
        <taxon>Bacteria</taxon>
        <taxon>Bacillati</taxon>
        <taxon>Actinomycetota</taxon>
        <taxon>Actinomycetes</taxon>
        <taxon>Kitasatosporales</taxon>
        <taxon>Streptomycetaceae</taxon>
        <taxon>Streptomyces</taxon>
    </lineage>
</organism>
<protein>
    <submittedName>
        <fullName evidence="2">Methyltransferase domain-containing protein</fullName>
    </submittedName>
</protein>
<dbReference type="RefSeq" id="WP_345219546.1">
    <property type="nucleotide sequence ID" value="NZ_BAAAXE010000002.1"/>
</dbReference>
<comment type="caution">
    <text evidence="2">The sequence shown here is derived from an EMBL/GenBank/DDBJ whole genome shotgun (WGS) entry which is preliminary data.</text>
</comment>
<keyword evidence="2" id="KW-0489">Methyltransferase</keyword>
<dbReference type="Gene3D" id="3.40.50.150">
    <property type="entry name" value="Vaccinia Virus protein VP39"/>
    <property type="match status" value="1"/>
</dbReference>
<dbReference type="CDD" id="cd02440">
    <property type="entry name" value="AdoMet_MTases"/>
    <property type="match status" value="1"/>
</dbReference>
<proteinExistence type="predicted"/>
<dbReference type="PANTHER" id="PTHR43861">
    <property type="entry name" value="TRANS-ACONITATE 2-METHYLTRANSFERASE-RELATED"/>
    <property type="match status" value="1"/>
</dbReference>
<dbReference type="InterPro" id="IPR029063">
    <property type="entry name" value="SAM-dependent_MTases_sf"/>
</dbReference>
<dbReference type="SUPFAM" id="SSF53335">
    <property type="entry name" value="S-adenosyl-L-methionine-dependent methyltransferases"/>
    <property type="match status" value="1"/>
</dbReference>